<protein>
    <submittedName>
        <fullName evidence="2">Protein PTHB1</fullName>
    </submittedName>
</protein>
<dbReference type="GO" id="GO:0034464">
    <property type="term" value="C:BBSome"/>
    <property type="evidence" value="ECO:0007669"/>
    <property type="project" value="InterPro"/>
</dbReference>
<dbReference type="PANTHER" id="PTHR20991">
    <property type="entry name" value="PARATHYROID HORMONE-RESPONSIVE B1 GENE"/>
    <property type="match status" value="1"/>
</dbReference>
<feature type="domain" description="PTHB1 hairpin" evidence="1">
    <location>
        <begin position="89"/>
        <end position="152"/>
    </location>
</feature>
<dbReference type="Proteomes" id="UP000324222">
    <property type="component" value="Unassembled WGS sequence"/>
</dbReference>
<dbReference type="InterPro" id="IPR026511">
    <property type="entry name" value="PTHB1"/>
</dbReference>
<dbReference type="EMBL" id="VSRR010004870">
    <property type="protein sequence ID" value="MPC40952.1"/>
    <property type="molecule type" value="Genomic_DNA"/>
</dbReference>
<organism evidence="2 3">
    <name type="scientific">Portunus trituberculatus</name>
    <name type="common">Swimming crab</name>
    <name type="synonym">Neptunus trituberculatus</name>
    <dbReference type="NCBI Taxonomy" id="210409"/>
    <lineage>
        <taxon>Eukaryota</taxon>
        <taxon>Metazoa</taxon>
        <taxon>Ecdysozoa</taxon>
        <taxon>Arthropoda</taxon>
        <taxon>Crustacea</taxon>
        <taxon>Multicrustacea</taxon>
        <taxon>Malacostraca</taxon>
        <taxon>Eumalacostraca</taxon>
        <taxon>Eucarida</taxon>
        <taxon>Decapoda</taxon>
        <taxon>Pleocyemata</taxon>
        <taxon>Brachyura</taxon>
        <taxon>Eubrachyura</taxon>
        <taxon>Portunoidea</taxon>
        <taxon>Portunidae</taxon>
        <taxon>Portuninae</taxon>
        <taxon>Portunus</taxon>
    </lineage>
</organism>
<keyword evidence="3" id="KW-1185">Reference proteome</keyword>
<dbReference type="GO" id="GO:0060271">
    <property type="term" value="P:cilium assembly"/>
    <property type="evidence" value="ECO:0007669"/>
    <property type="project" value="TreeGrafter"/>
</dbReference>
<evidence type="ECO:0000259" key="1">
    <source>
        <dbReference type="Pfam" id="PF23338"/>
    </source>
</evidence>
<dbReference type="GO" id="GO:0016020">
    <property type="term" value="C:membrane"/>
    <property type="evidence" value="ECO:0007669"/>
    <property type="project" value="TreeGrafter"/>
</dbReference>
<reference evidence="2 3" key="1">
    <citation type="submission" date="2019-05" db="EMBL/GenBank/DDBJ databases">
        <title>Another draft genome of Portunus trituberculatus and its Hox gene families provides insights of decapod evolution.</title>
        <authorList>
            <person name="Jeong J.-H."/>
            <person name="Song I."/>
            <person name="Kim S."/>
            <person name="Choi T."/>
            <person name="Kim D."/>
            <person name="Ryu S."/>
            <person name="Kim W."/>
        </authorList>
    </citation>
    <scope>NUCLEOTIDE SEQUENCE [LARGE SCALE GENOMIC DNA]</scope>
    <source>
        <tissue evidence="2">Muscle</tissue>
    </source>
</reference>
<accession>A0A5B7F326</accession>
<evidence type="ECO:0000313" key="2">
    <source>
        <dbReference type="EMBL" id="MPC40952.1"/>
    </source>
</evidence>
<comment type="caution">
    <text evidence="2">The sequence shown here is derived from an EMBL/GenBank/DDBJ whole genome shotgun (WGS) entry which is preliminary data.</text>
</comment>
<name>A0A5B7F326_PORTR</name>
<dbReference type="AlphaFoldDB" id="A0A5B7F326"/>
<evidence type="ECO:0000313" key="3">
    <source>
        <dbReference type="Proteomes" id="UP000324222"/>
    </source>
</evidence>
<dbReference type="InterPro" id="IPR055363">
    <property type="entry name" value="PTHB1_hp_dom"/>
</dbReference>
<dbReference type="Pfam" id="PF23338">
    <property type="entry name" value="PTHB1_hp"/>
    <property type="match status" value="1"/>
</dbReference>
<sequence length="189" mass="21410">MAALWLILKELTRRLKGYWSQPSRRDGEELLLGVASSFPTHELFFEIDAHFIRVFTGPRGSDEISSFITGETLLKTLLVISVALENSHVQRRLLTKFKDKTPTPLANLDSLLEGTYKQIQVTDVISENFKGMEEDGCQLSCVVRLVLEMTRLATGMSDQEFALLSGAMSPVVHPSMEQVRVFGGWLWWY</sequence>
<dbReference type="PANTHER" id="PTHR20991:SF0">
    <property type="entry name" value="PROTEIN PTHB1"/>
    <property type="match status" value="1"/>
</dbReference>
<proteinExistence type="predicted"/>
<gene>
    <name evidence="2" type="primary">BBS9</name>
    <name evidence="2" type="ORF">E2C01_034529</name>
</gene>
<dbReference type="OrthoDB" id="6354191at2759"/>